<evidence type="ECO:0000313" key="2">
    <source>
        <dbReference type="EMBL" id="PTQ34110.1"/>
    </source>
</evidence>
<dbReference type="AlphaFoldDB" id="A0A2R6WJS3"/>
<dbReference type="Gramene" id="Mp8g12500.1">
    <property type="protein sequence ID" value="Mp8g12500.1.cds1"/>
    <property type="gene ID" value="Mp8g12500"/>
</dbReference>
<reference evidence="3" key="1">
    <citation type="journal article" date="2017" name="Cell">
        <title>Insights into land plant evolution garnered from the Marchantia polymorpha genome.</title>
        <authorList>
            <person name="Bowman J.L."/>
            <person name="Kohchi T."/>
            <person name="Yamato K.T."/>
            <person name="Jenkins J."/>
            <person name="Shu S."/>
            <person name="Ishizaki K."/>
            <person name="Yamaoka S."/>
            <person name="Nishihama R."/>
            <person name="Nakamura Y."/>
            <person name="Berger F."/>
            <person name="Adam C."/>
            <person name="Aki S.S."/>
            <person name="Althoff F."/>
            <person name="Araki T."/>
            <person name="Arteaga-Vazquez M.A."/>
            <person name="Balasubrmanian S."/>
            <person name="Barry K."/>
            <person name="Bauer D."/>
            <person name="Boehm C.R."/>
            <person name="Briginshaw L."/>
            <person name="Caballero-Perez J."/>
            <person name="Catarino B."/>
            <person name="Chen F."/>
            <person name="Chiyoda S."/>
            <person name="Chovatia M."/>
            <person name="Davies K.M."/>
            <person name="Delmans M."/>
            <person name="Demura T."/>
            <person name="Dierschke T."/>
            <person name="Dolan L."/>
            <person name="Dorantes-Acosta A.E."/>
            <person name="Eklund D.M."/>
            <person name="Florent S.N."/>
            <person name="Flores-Sandoval E."/>
            <person name="Fujiyama A."/>
            <person name="Fukuzawa H."/>
            <person name="Galik B."/>
            <person name="Grimanelli D."/>
            <person name="Grimwood J."/>
            <person name="Grossniklaus U."/>
            <person name="Hamada T."/>
            <person name="Haseloff J."/>
            <person name="Hetherington A.J."/>
            <person name="Higo A."/>
            <person name="Hirakawa Y."/>
            <person name="Hundley H.N."/>
            <person name="Ikeda Y."/>
            <person name="Inoue K."/>
            <person name="Inoue S.I."/>
            <person name="Ishida S."/>
            <person name="Jia Q."/>
            <person name="Kakita M."/>
            <person name="Kanazawa T."/>
            <person name="Kawai Y."/>
            <person name="Kawashima T."/>
            <person name="Kennedy M."/>
            <person name="Kinose K."/>
            <person name="Kinoshita T."/>
            <person name="Kohara Y."/>
            <person name="Koide E."/>
            <person name="Komatsu K."/>
            <person name="Kopischke S."/>
            <person name="Kubo M."/>
            <person name="Kyozuka J."/>
            <person name="Lagercrantz U."/>
            <person name="Lin S.S."/>
            <person name="Lindquist E."/>
            <person name="Lipzen A.M."/>
            <person name="Lu C.W."/>
            <person name="De Luna E."/>
            <person name="Martienssen R.A."/>
            <person name="Minamino N."/>
            <person name="Mizutani M."/>
            <person name="Mizutani M."/>
            <person name="Mochizuki N."/>
            <person name="Monte I."/>
            <person name="Mosher R."/>
            <person name="Nagasaki H."/>
            <person name="Nakagami H."/>
            <person name="Naramoto S."/>
            <person name="Nishitani K."/>
            <person name="Ohtani M."/>
            <person name="Okamoto T."/>
            <person name="Okumura M."/>
            <person name="Phillips J."/>
            <person name="Pollak B."/>
            <person name="Reinders A."/>
            <person name="Rovekamp M."/>
            <person name="Sano R."/>
            <person name="Sawa S."/>
            <person name="Schmid M.W."/>
            <person name="Shirakawa M."/>
            <person name="Solano R."/>
            <person name="Spunde A."/>
            <person name="Suetsugu N."/>
            <person name="Sugano S."/>
            <person name="Sugiyama A."/>
            <person name="Sun R."/>
            <person name="Suzuki Y."/>
            <person name="Takenaka M."/>
            <person name="Takezawa D."/>
            <person name="Tomogane H."/>
            <person name="Tsuzuki M."/>
            <person name="Ueda T."/>
            <person name="Umeda M."/>
            <person name="Ward J.M."/>
            <person name="Watanabe Y."/>
            <person name="Yazaki K."/>
            <person name="Yokoyama R."/>
            <person name="Yoshitake Y."/>
            <person name="Yotsui I."/>
            <person name="Zachgo S."/>
            <person name="Schmutz J."/>
        </authorList>
    </citation>
    <scope>NUCLEOTIDE SEQUENCE [LARGE SCALE GENOMIC DNA]</scope>
    <source>
        <strain evidence="3">Tak-1</strain>
    </source>
</reference>
<name>A0A2R6WJS3_MARPO</name>
<feature type="region of interest" description="Disordered" evidence="1">
    <location>
        <begin position="55"/>
        <end position="138"/>
    </location>
</feature>
<feature type="compositionally biased region" description="Low complexity" evidence="1">
    <location>
        <begin position="80"/>
        <end position="92"/>
    </location>
</feature>
<sequence length="138" mass="15489">MSQKDLQLVVCLSQLHGENVRNVFSDRRRRNDKQTEFNHKNLFEFCRCTPYNSIEPRKVPDTLANKTPNTEKKTSPKGRPSALPSLPPLLASTPKHARRRAGLLVPPLLSPRSHEKMGPNPQAAKPHPVLSVLSHHGP</sequence>
<gene>
    <name evidence="2" type="ORF">MARPO_0083s0070</name>
</gene>
<dbReference type="Proteomes" id="UP000244005">
    <property type="component" value="Unassembled WGS sequence"/>
</dbReference>
<keyword evidence="3" id="KW-1185">Reference proteome</keyword>
<accession>A0A2R6WJS3</accession>
<organism evidence="2 3">
    <name type="scientific">Marchantia polymorpha</name>
    <name type="common">Common liverwort</name>
    <name type="synonym">Marchantia aquatica</name>
    <dbReference type="NCBI Taxonomy" id="3197"/>
    <lineage>
        <taxon>Eukaryota</taxon>
        <taxon>Viridiplantae</taxon>
        <taxon>Streptophyta</taxon>
        <taxon>Embryophyta</taxon>
        <taxon>Marchantiophyta</taxon>
        <taxon>Marchantiopsida</taxon>
        <taxon>Marchantiidae</taxon>
        <taxon>Marchantiales</taxon>
        <taxon>Marchantiaceae</taxon>
        <taxon>Marchantia</taxon>
    </lineage>
</organism>
<proteinExistence type="predicted"/>
<evidence type="ECO:0000256" key="1">
    <source>
        <dbReference type="SAM" id="MobiDB-lite"/>
    </source>
</evidence>
<dbReference type="EMBL" id="KZ772755">
    <property type="protein sequence ID" value="PTQ34110.1"/>
    <property type="molecule type" value="Genomic_DNA"/>
</dbReference>
<protein>
    <submittedName>
        <fullName evidence="2">Uncharacterized protein</fullName>
    </submittedName>
</protein>
<evidence type="ECO:0000313" key="3">
    <source>
        <dbReference type="Proteomes" id="UP000244005"/>
    </source>
</evidence>